<evidence type="ECO:0000256" key="1">
    <source>
        <dbReference type="ARBA" id="ARBA00005254"/>
    </source>
</evidence>
<dbReference type="SUPFAM" id="SSF52096">
    <property type="entry name" value="ClpP/crotonase"/>
    <property type="match status" value="1"/>
</dbReference>
<dbReference type="GO" id="GO:0006635">
    <property type="term" value="P:fatty acid beta-oxidation"/>
    <property type="evidence" value="ECO:0007669"/>
    <property type="project" value="TreeGrafter"/>
</dbReference>
<dbReference type="Pfam" id="PF00378">
    <property type="entry name" value="ECH_1"/>
    <property type="match status" value="1"/>
</dbReference>
<organism evidence="4">
    <name type="scientific">Erythrolobus australicus</name>
    <dbReference type="NCBI Taxonomy" id="1077150"/>
    <lineage>
        <taxon>Eukaryota</taxon>
        <taxon>Rhodophyta</taxon>
        <taxon>Bangiophyceae</taxon>
        <taxon>Porphyridiales</taxon>
        <taxon>Porphyridiaceae</taxon>
        <taxon>Erythrolobus</taxon>
    </lineage>
</organism>
<name>A0A7S1TLR8_9RHOD</name>
<proteinExistence type="inferred from homology"/>
<gene>
    <name evidence="4" type="ORF">EAUS1353_LOCUS1858</name>
</gene>
<dbReference type="InterPro" id="IPR001753">
    <property type="entry name" value="Enoyl-CoA_hydra/iso"/>
</dbReference>
<dbReference type="PROSITE" id="PS00166">
    <property type="entry name" value="ENOYL_COA_HYDRATASE"/>
    <property type="match status" value="1"/>
</dbReference>
<comment type="similarity">
    <text evidence="1 3">Belongs to the enoyl-CoA hydratase/isomerase family.</text>
</comment>
<dbReference type="AlphaFoldDB" id="A0A7S1TLR8"/>
<evidence type="ECO:0000313" key="4">
    <source>
        <dbReference type="EMBL" id="CAD9240120.1"/>
    </source>
</evidence>
<dbReference type="InterPro" id="IPR029045">
    <property type="entry name" value="ClpP/crotonase-like_dom_sf"/>
</dbReference>
<dbReference type="GO" id="GO:0005739">
    <property type="term" value="C:mitochondrion"/>
    <property type="evidence" value="ECO:0007669"/>
    <property type="project" value="TreeGrafter"/>
</dbReference>
<evidence type="ECO:0000256" key="2">
    <source>
        <dbReference type="ARBA" id="ARBA00023239"/>
    </source>
</evidence>
<dbReference type="InterPro" id="IPR014748">
    <property type="entry name" value="Enoyl-CoA_hydra_C"/>
</dbReference>
<evidence type="ECO:0000256" key="3">
    <source>
        <dbReference type="RuleBase" id="RU003707"/>
    </source>
</evidence>
<dbReference type="EMBL" id="HBGI01002844">
    <property type="protein sequence ID" value="CAD9240120.1"/>
    <property type="molecule type" value="Transcribed_RNA"/>
</dbReference>
<dbReference type="CDD" id="cd06558">
    <property type="entry name" value="crotonase-like"/>
    <property type="match status" value="1"/>
</dbReference>
<keyword evidence="2" id="KW-0456">Lyase</keyword>
<dbReference type="PANTHER" id="PTHR11941">
    <property type="entry name" value="ENOYL-COA HYDRATASE-RELATED"/>
    <property type="match status" value="1"/>
</dbReference>
<dbReference type="FunFam" id="1.10.12.10:FF:000001">
    <property type="entry name" value="Probable enoyl-CoA hydratase, mitochondrial"/>
    <property type="match status" value="1"/>
</dbReference>
<dbReference type="Gene3D" id="3.90.226.10">
    <property type="entry name" value="2-enoyl-CoA Hydratase, Chain A, domain 1"/>
    <property type="match status" value="1"/>
</dbReference>
<accession>A0A7S1TLR8</accession>
<dbReference type="FunFam" id="3.90.226.10:FF:000009">
    <property type="entry name" value="Carnitinyl-CoA dehydratase"/>
    <property type="match status" value="1"/>
</dbReference>
<dbReference type="InterPro" id="IPR018376">
    <property type="entry name" value="Enoyl-CoA_hyd/isom_CS"/>
</dbReference>
<evidence type="ECO:0008006" key="5">
    <source>
        <dbReference type="Google" id="ProtNLM"/>
    </source>
</evidence>
<dbReference type="Gene3D" id="1.10.12.10">
    <property type="entry name" value="Lyase 2-enoyl-coa Hydratase, Chain A, domain 2"/>
    <property type="match status" value="1"/>
</dbReference>
<sequence length="340" mass="36979">MWRKTCAPGVRAVRSLRNRLLERRGDRVLHAAARPGCGREWSSEAVRSEEDVKLKRQYLHESSLFVTRPFCNTRMDFGGSGGKEQVPRKVAELVLARPRYKNAVSTQTVSELRRHVQTLQSGVGDDDVRVVLVRSDVAGVFSAGADLKERASLPEQLQLEFTNAFRDVLQELSELPMPTVAAVDGYALGGGAEIALSCDIRIASASAVIGFPECSRGVLPGAGGCARLPHVLSPSRAKLLIFGGQPIDGREAERCGLVDCVVDSSEMLLTEARKLCSRIAENSPSAVQLAKKCLSAVERVDVGEALGLEKSFYSQTLNTKDRQEGIAAFNEKRKPVFTGQ</sequence>
<protein>
    <recommendedName>
        <fullName evidence="5">Enoyl-CoA hydratase</fullName>
    </recommendedName>
</protein>
<dbReference type="GO" id="GO:0016836">
    <property type="term" value="F:hydro-lyase activity"/>
    <property type="evidence" value="ECO:0007669"/>
    <property type="project" value="UniProtKB-ARBA"/>
</dbReference>
<reference evidence="4" key="1">
    <citation type="submission" date="2021-01" db="EMBL/GenBank/DDBJ databases">
        <authorList>
            <person name="Corre E."/>
            <person name="Pelletier E."/>
            <person name="Niang G."/>
            <person name="Scheremetjew M."/>
            <person name="Finn R."/>
            <person name="Kale V."/>
            <person name="Holt S."/>
            <person name="Cochrane G."/>
            <person name="Meng A."/>
            <person name="Brown T."/>
            <person name="Cohen L."/>
        </authorList>
    </citation>
    <scope>NUCLEOTIDE SEQUENCE</scope>
    <source>
        <strain evidence="4">CCMP3124</strain>
    </source>
</reference>
<dbReference type="PANTHER" id="PTHR11941:SF171">
    <property type="entry name" value="SD19268P"/>
    <property type="match status" value="1"/>
</dbReference>